<dbReference type="EMBL" id="AJWJ01000038">
    <property type="protein sequence ID" value="KAF2077135.1"/>
    <property type="molecule type" value="Genomic_DNA"/>
</dbReference>
<dbReference type="Pfam" id="PF04828">
    <property type="entry name" value="GFA"/>
    <property type="match status" value="1"/>
</dbReference>
<reference evidence="5" key="1">
    <citation type="submission" date="2020-01" db="EMBL/GenBank/DDBJ databases">
        <title>Development of genomics and gene disruption for Polysphondylium violaceum indicates a role for the polyketide synthase stlB in stalk morphogenesis.</title>
        <authorList>
            <person name="Narita B."/>
            <person name="Kawabe Y."/>
            <person name="Kin K."/>
            <person name="Saito T."/>
            <person name="Gibbs R."/>
            <person name="Kuspa A."/>
            <person name="Muzny D."/>
            <person name="Queller D."/>
            <person name="Richards S."/>
            <person name="Strassman J."/>
            <person name="Sucgang R."/>
            <person name="Worley K."/>
            <person name="Schaap P."/>
        </authorList>
    </citation>
    <scope>NUCLEOTIDE SEQUENCE</scope>
    <source>
        <strain evidence="5">QSvi11</strain>
    </source>
</reference>
<dbReference type="GO" id="GO:0046872">
    <property type="term" value="F:metal ion binding"/>
    <property type="evidence" value="ECO:0007669"/>
    <property type="project" value="UniProtKB-KW"/>
</dbReference>
<evidence type="ECO:0000259" key="4">
    <source>
        <dbReference type="PROSITE" id="PS51891"/>
    </source>
</evidence>
<dbReference type="Proteomes" id="UP000695562">
    <property type="component" value="Unassembled WGS sequence"/>
</dbReference>
<dbReference type="PANTHER" id="PTHR28620:SF5">
    <property type="entry name" value="GLUTATHIONE-DEPENDENT FORMALDEHYDE-ACTIVATING, GFA FAMILY PROTEIN"/>
    <property type="match status" value="1"/>
</dbReference>
<evidence type="ECO:0000256" key="3">
    <source>
        <dbReference type="ARBA" id="ARBA00022833"/>
    </source>
</evidence>
<dbReference type="Gene3D" id="2.170.150.70">
    <property type="match status" value="1"/>
</dbReference>
<evidence type="ECO:0000313" key="6">
    <source>
        <dbReference type="Proteomes" id="UP000695562"/>
    </source>
</evidence>
<dbReference type="GO" id="GO:0016846">
    <property type="term" value="F:carbon-sulfur lyase activity"/>
    <property type="evidence" value="ECO:0007669"/>
    <property type="project" value="InterPro"/>
</dbReference>
<keyword evidence="6" id="KW-1185">Reference proteome</keyword>
<dbReference type="SUPFAM" id="SSF51316">
    <property type="entry name" value="Mss4-like"/>
    <property type="match status" value="1"/>
</dbReference>
<evidence type="ECO:0000256" key="1">
    <source>
        <dbReference type="ARBA" id="ARBA00005495"/>
    </source>
</evidence>
<dbReference type="AlphaFoldDB" id="A0A8J4Q0V8"/>
<dbReference type="PROSITE" id="PS51891">
    <property type="entry name" value="CENP_V_GFA"/>
    <property type="match status" value="1"/>
</dbReference>
<name>A0A8J4Q0V8_9MYCE</name>
<protein>
    <recommendedName>
        <fullName evidence="4">CENP-V/GFA domain-containing protein</fullName>
    </recommendedName>
</protein>
<sequence length="144" mass="16002">MEIEANVPKKDVVKGSCHCGSVKYQVEVDVKSITAYRCNCSICTKKRYTEFYAKPSEFTLIQGDDNLSSYTFGSHVTQHKFCKTCGVAPFLTGNIPELGGEFVGISINCIDDFTPEQMDSMPIHYFNGATNDWAGGPPKYSKYL</sequence>
<organism evidence="5 6">
    <name type="scientific">Polysphondylium violaceum</name>
    <dbReference type="NCBI Taxonomy" id="133409"/>
    <lineage>
        <taxon>Eukaryota</taxon>
        <taxon>Amoebozoa</taxon>
        <taxon>Evosea</taxon>
        <taxon>Eumycetozoa</taxon>
        <taxon>Dictyostelia</taxon>
        <taxon>Dictyosteliales</taxon>
        <taxon>Dictyosteliaceae</taxon>
        <taxon>Polysphondylium</taxon>
    </lineage>
</organism>
<comment type="similarity">
    <text evidence="1">Belongs to the Gfa family.</text>
</comment>
<dbReference type="InterPro" id="IPR006913">
    <property type="entry name" value="CENP-V/GFA"/>
</dbReference>
<dbReference type="InterPro" id="IPR052355">
    <property type="entry name" value="CENP-V-like"/>
</dbReference>
<accession>A0A8J4Q0V8</accession>
<evidence type="ECO:0000313" key="5">
    <source>
        <dbReference type="EMBL" id="KAF2077135.1"/>
    </source>
</evidence>
<dbReference type="OrthoDB" id="2993351at2759"/>
<proteinExistence type="inferred from homology"/>
<gene>
    <name evidence="5" type="ORF">CYY_001582</name>
</gene>
<evidence type="ECO:0000256" key="2">
    <source>
        <dbReference type="ARBA" id="ARBA00022723"/>
    </source>
</evidence>
<comment type="caution">
    <text evidence="5">The sequence shown here is derived from an EMBL/GenBank/DDBJ whole genome shotgun (WGS) entry which is preliminary data.</text>
</comment>
<dbReference type="InterPro" id="IPR011057">
    <property type="entry name" value="Mss4-like_sf"/>
</dbReference>
<keyword evidence="3" id="KW-0862">Zinc</keyword>
<dbReference type="PANTHER" id="PTHR28620">
    <property type="entry name" value="CENTROMERE PROTEIN V"/>
    <property type="match status" value="1"/>
</dbReference>
<keyword evidence="2" id="KW-0479">Metal-binding</keyword>
<feature type="domain" description="CENP-V/GFA" evidence="4">
    <location>
        <begin position="13"/>
        <end position="132"/>
    </location>
</feature>